<reference evidence="1" key="1">
    <citation type="journal article" date="2020" name="Stud. Mycol.">
        <title>101 Dothideomycetes genomes: a test case for predicting lifestyles and emergence of pathogens.</title>
        <authorList>
            <person name="Haridas S."/>
            <person name="Albert R."/>
            <person name="Binder M."/>
            <person name="Bloem J."/>
            <person name="Labutti K."/>
            <person name="Salamov A."/>
            <person name="Andreopoulos B."/>
            <person name="Baker S."/>
            <person name="Barry K."/>
            <person name="Bills G."/>
            <person name="Bluhm B."/>
            <person name="Cannon C."/>
            <person name="Castanera R."/>
            <person name="Culley D."/>
            <person name="Daum C."/>
            <person name="Ezra D."/>
            <person name="Gonzalez J."/>
            <person name="Henrissat B."/>
            <person name="Kuo A."/>
            <person name="Liang C."/>
            <person name="Lipzen A."/>
            <person name="Lutzoni F."/>
            <person name="Magnuson J."/>
            <person name="Mondo S."/>
            <person name="Nolan M."/>
            <person name="Ohm R."/>
            <person name="Pangilinan J."/>
            <person name="Park H.-J."/>
            <person name="Ramirez L."/>
            <person name="Alfaro M."/>
            <person name="Sun H."/>
            <person name="Tritt A."/>
            <person name="Yoshinaga Y."/>
            <person name="Zwiers L.-H."/>
            <person name="Turgeon B."/>
            <person name="Goodwin S."/>
            <person name="Spatafora J."/>
            <person name="Crous P."/>
            <person name="Grigoriev I."/>
        </authorList>
    </citation>
    <scope>NUCLEOTIDE SEQUENCE</scope>
    <source>
        <strain evidence="1">CBS 122681</strain>
    </source>
</reference>
<gene>
    <name evidence="1" type="ORF">K491DRAFT_142445</name>
</gene>
<dbReference type="AlphaFoldDB" id="A0A6A6SRS8"/>
<evidence type="ECO:0000313" key="2">
    <source>
        <dbReference type="Proteomes" id="UP000799324"/>
    </source>
</evidence>
<protein>
    <submittedName>
        <fullName evidence="1">Uncharacterized protein</fullName>
    </submittedName>
</protein>
<dbReference type="EMBL" id="MU004461">
    <property type="protein sequence ID" value="KAF2650262.1"/>
    <property type="molecule type" value="Genomic_DNA"/>
</dbReference>
<proteinExistence type="predicted"/>
<sequence length="100" mass="11692">MKRRQTCMHLGWLNEQSNNTSPYERKLHQGKLRTRHSTDSLVHPDGLLIVSAIVVAQYTLYYPSGWQSPTLGFSDTRAPWQEMFSEMQFQRIPIVARNRT</sequence>
<organism evidence="1 2">
    <name type="scientific">Lophiostoma macrostomum CBS 122681</name>
    <dbReference type="NCBI Taxonomy" id="1314788"/>
    <lineage>
        <taxon>Eukaryota</taxon>
        <taxon>Fungi</taxon>
        <taxon>Dikarya</taxon>
        <taxon>Ascomycota</taxon>
        <taxon>Pezizomycotina</taxon>
        <taxon>Dothideomycetes</taxon>
        <taxon>Pleosporomycetidae</taxon>
        <taxon>Pleosporales</taxon>
        <taxon>Lophiostomataceae</taxon>
        <taxon>Lophiostoma</taxon>
    </lineage>
</organism>
<keyword evidence="2" id="KW-1185">Reference proteome</keyword>
<name>A0A6A6SRS8_9PLEO</name>
<evidence type="ECO:0000313" key="1">
    <source>
        <dbReference type="EMBL" id="KAF2650262.1"/>
    </source>
</evidence>
<dbReference type="Proteomes" id="UP000799324">
    <property type="component" value="Unassembled WGS sequence"/>
</dbReference>
<accession>A0A6A6SRS8</accession>